<accession>A0ABV0JCD5</accession>
<keyword evidence="2" id="KW-0904">Protein phosphatase</keyword>
<dbReference type="InterPro" id="IPR016130">
    <property type="entry name" value="Tyr_Pase_AS"/>
</dbReference>
<dbReference type="InterPro" id="IPR020422">
    <property type="entry name" value="TYR_PHOSPHATASE_DUAL_dom"/>
</dbReference>
<reference evidence="5 6" key="1">
    <citation type="submission" date="2022-04" db="EMBL/GenBank/DDBJ databases">
        <title>Positive selection, recombination, and allopatry shape intraspecific diversity of widespread and dominant cyanobacteria.</title>
        <authorList>
            <person name="Wei J."/>
            <person name="Shu W."/>
            <person name="Hu C."/>
        </authorList>
    </citation>
    <scope>NUCLEOTIDE SEQUENCE [LARGE SCALE GENOMIC DNA]</scope>
    <source>
        <strain evidence="5 6">GB2-A4</strain>
    </source>
</reference>
<dbReference type="InterPro" id="IPR029021">
    <property type="entry name" value="Prot-tyrosine_phosphatase-like"/>
</dbReference>
<dbReference type="CDD" id="cd14498">
    <property type="entry name" value="DSP"/>
    <property type="match status" value="1"/>
</dbReference>
<feature type="domain" description="Tyrosine specific protein phosphatases" evidence="4">
    <location>
        <begin position="115"/>
        <end position="183"/>
    </location>
</feature>
<dbReference type="SMART" id="SM00195">
    <property type="entry name" value="DSPc"/>
    <property type="match status" value="1"/>
</dbReference>
<evidence type="ECO:0000259" key="4">
    <source>
        <dbReference type="PROSITE" id="PS50056"/>
    </source>
</evidence>
<sequence length="194" mass="22694">MGQHRENQVRQVLRQVQRLIKTIWFRLQGWLSGKPRQRSFYQRQTPFSWVIPGRLAVGGLPQAEDHPRLVAANIKVVLSLCAEIEGCLPEKIIQDFNCLRFILPDRYYTTQLEVHQLAKAVEIVHQSVQNQLPIYVHCLAGIERSPTVCLAYLCLYQNLELWEALNWLKQVHPSTMPNESQLRTLREFLQVRQN</sequence>
<dbReference type="InterPro" id="IPR000387">
    <property type="entry name" value="Tyr_Pase_dom"/>
</dbReference>
<dbReference type="SUPFAM" id="SSF52799">
    <property type="entry name" value="(Phosphotyrosine protein) phosphatases II"/>
    <property type="match status" value="1"/>
</dbReference>
<protein>
    <submittedName>
        <fullName evidence="5">Dual specificity protein phosphatase family protein</fullName>
    </submittedName>
</protein>
<keyword evidence="1" id="KW-0378">Hydrolase</keyword>
<dbReference type="PANTHER" id="PTHR46274:SF6">
    <property type="entry name" value="TYR_PHOSPHATASE_2 DOMAIN-CONTAINING PROTEIN"/>
    <property type="match status" value="1"/>
</dbReference>
<dbReference type="Proteomes" id="UP001464891">
    <property type="component" value="Unassembled WGS sequence"/>
</dbReference>
<dbReference type="RefSeq" id="WP_190440185.1">
    <property type="nucleotide sequence ID" value="NZ_JAMPKM010000014.1"/>
</dbReference>
<keyword evidence="6" id="KW-1185">Reference proteome</keyword>
<dbReference type="EMBL" id="JAMPKM010000014">
    <property type="protein sequence ID" value="MEP0819445.1"/>
    <property type="molecule type" value="Genomic_DNA"/>
</dbReference>
<dbReference type="Pfam" id="PF00782">
    <property type="entry name" value="DSPc"/>
    <property type="match status" value="1"/>
</dbReference>
<dbReference type="Gene3D" id="3.90.190.10">
    <property type="entry name" value="Protein tyrosine phosphatase superfamily"/>
    <property type="match status" value="1"/>
</dbReference>
<name>A0ABV0JCD5_9CYAN</name>
<evidence type="ECO:0000256" key="2">
    <source>
        <dbReference type="ARBA" id="ARBA00022912"/>
    </source>
</evidence>
<dbReference type="PROSITE" id="PS50056">
    <property type="entry name" value="TYR_PHOSPHATASE_2"/>
    <property type="match status" value="1"/>
</dbReference>
<evidence type="ECO:0000313" key="6">
    <source>
        <dbReference type="Proteomes" id="UP001464891"/>
    </source>
</evidence>
<dbReference type="PROSITE" id="PS50054">
    <property type="entry name" value="TYR_PHOSPHATASE_DUAL"/>
    <property type="match status" value="1"/>
</dbReference>
<gene>
    <name evidence="5" type="ORF">NC998_20295</name>
</gene>
<dbReference type="PROSITE" id="PS00383">
    <property type="entry name" value="TYR_PHOSPHATASE_1"/>
    <property type="match status" value="1"/>
</dbReference>
<dbReference type="PANTHER" id="PTHR46274">
    <property type="entry name" value="PHOSPHATIDYLINOSITOL PHOSPHATASE"/>
    <property type="match status" value="1"/>
</dbReference>
<proteinExistence type="predicted"/>
<feature type="domain" description="Tyrosine-protein phosphatase" evidence="3">
    <location>
        <begin position="46"/>
        <end position="194"/>
    </location>
</feature>
<evidence type="ECO:0000256" key="1">
    <source>
        <dbReference type="ARBA" id="ARBA00022801"/>
    </source>
</evidence>
<comment type="caution">
    <text evidence="5">The sequence shown here is derived from an EMBL/GenBank/DDBJ whole genome shotgun (WGS) entry which is preliminary data.</text>
</comment>
<organism evidence="5 6">
    <name type="scientific">Trichocoleus desertorum GB2-A4</name>
    <dbReference type="NCBI Taxonomy" id="2933944"/>
    <lineage>
        <taxon>Bacteria</taxon>
        <taxon>Bacillati</taxon>
        <taxon>Cyanobacteriota</taxon>
        <taxon>Cyanophyceae</taxon>
        <taxon>Leptolyngbyales</taxon>
        <taxon>Trichocoleusaceae</taxon>
        <taxon>Trichocoleus</taxon>
    </lineage>
</organism>
<evidence type="ECO:0000313" key="5">
    <source>
        <dbReference type="EMBL" id="MEP0819445.1"/>
    </source>
</evidence>
<evidence type="ECO:0000259" key="3">
    <source>
        <dbReference type="PROSITE" id="PS50054"/>
    </source>
</evidence>
<dbReference type="InterPro" id="IPR000340">
    <property type="entry name" value="Dual-sp_phosphatase_cat-dom"/>
</dbReference>